<feature type="transmembrane region" description="Helical" evidence="7">
    <location>
        <begin position="278"/>
        <end position="294"/>
    </location>
</feature>
<feature type="transmembrane region" description="Helical" evidence="7">
    <location>
        <begin position="96"/>
        <end position="115"/>
    </location>
</feature>
<evidence type="ECO:0000256" key="2">
    <source>
        <dbReference type="ARBA" id="ARBA00007362"/>
    </source>
</evidence>
<sequence length="312" mass="34039">MPNEQRKAYLAALGFSLIIGFSFLASKIALRSASPADILSYRFFFAFFALLLVLLLRPSRLGLHKKDLLRILPLSLFYPLGFFSLQLLGLQKVSSAQAAIIQASIPFLTLVLATVFLKEKSSGRQRFFMALSLSGVLLIALWTQKGKIAESPWGMVLLFLSAIASASNMVLIRKFSRRYSAFSLAALAIFSGFLVFGAASLGEHLYQGTLASYFSPLQDWPFLLSVIFLGIFSTLGTALLSNYALTRMEASRMSIFQHLSTVISILAGILFLDETLSPVQVLGAVLIVAGVMGTQKRTRSFGADPAGSLKKD</sequence>
<gene>
    <name evidence="9" type="ORF">KCG48_09045</name>
</gene>
<dbReference type="Gene3D" id="1.10.3730.20">
    <property type="match status" value="1"/>
</dbReference>
<feature type="domain" description="EamA" evidence="8">
    <location>
        <begin position="153"/>
        <end position="292"/>
    </location>
</feature>
<proteinExistence type="inferred from homology"/>
<dbReference type="SUPFAM" id="SSF103481">
    <property type="entry name" value="Multidrug resistance efflux transporter EmrE"/>
    <property type="match status" value="2"/>
</dbReference>
<evidence type="ECO:0000256" key="3">
    <source>
        <dbReference type="ARBA" id="ARBA00022475"/>
    </source>
</evidence>
<keyword evidence="3" id="KW-1003">Cell membrane</keyword>
<feature type="transmembrane region" description="Helical" evidence="7">
    <location>
        <begin position="38"/>
        <end position="56"/>
    </location>
</feature>
<evidence type="ECO:0000256" key="7">
    <source>
        <dbReference type="SAM" id="Phobius"/>
    </source>
</evidence>
<comment type="caution">
    <text evidence="9">The sequence shown here is derived from an EMBL/GenBank/DDBJ whole genome shotgun (WGS) entry which is preliminary data.</text>
</comment>
<feature type="transmembrane region" description="Helical" evidence="7">
    <location>
        <begin position="155"/>
        <end position="172"/>
    </location>
</feature>
<dbReference type="PANTHER" id="PTHR32322:SF18">
    <property type="entry name" value="S-ADENOSYLMETHIONINE_S-ADENOSYLHOMOCYSTEINE TRANSPORTER"/>
    <property type="match status" value="1"/>
</dbReference>
<keyword evidence="5 7" id="KW-1133">Transmembrane helix</keyword>
<keyword evidence="4 7" id="KW-0812">Transmembrane</keyword>
<comment type="subcellular location">
    <subcellularLocation>
        <location evidence="1">Cell membrane</location>
        <topology evidence="1">Multi-pass membrane protein</topology>
    </subcellularLocation>
</comment>
<dbReference type="RefSeq" id="WP_211801472.1">
    <property type="nucleotide sequence ID" value="NZ_JAGSCS010000011.1"/>
</dbReference>
<evidence type="ECO:0000256" key="1">
    <source>
        <dbReference type="ARBA" id="ARBA00004651"/>
    </source>
</evidence>
<feature type="transmembrane region" description="Helical" evidence="7">
    <location>
        <begin position="7"/>
        <end position="26"/>
    </location>
</feature>
<evidence type="ECO:0000259" key="8">
    <source>
        <dbReference type="Pfam" id="PF00892"/>
    </source>
</evidence>
<name>A0A941CPH2_9CLOT</name>
<dbReference type="PANTHER" id="PTHR32322">
    <property type="entry name" value="INNER MEMBRANE TRANSPORTER"/>
    <property type="match status" value="1"/>
</dbReference>
<feature type="transmembrane region" description="Helical" evidence="7">
    <location>
        <begin position="255"/>
        <end position="272"/>
    </location>
</feature>
<dbReference type="EMBL" id="JAGSCS010000011">
    <property type="protein sequence ID" value="MBR0576485.1"/>
    <property type="molecule type" value="Genomic_DNA"/>
</dbReference>
<reference evidence="9" key="1">
    <citation type="submission" date="2021-04" db="EMBL/GenBank/DDBJ databases">
        <title>Proteiniclasticum sedimins sp. nov., an obligate anaerobic bacterium isolated from anaerobic sludge.</title>
        <authorList>
            <person name="Liu J."/>
        </authorList>
    </citation>
    <scope>NUCLEOTIDE SEQUENCE</scope>
    <source>
        <strain evidence="9">BAD-10</strain>
    </source>
</reference>
<comment type="similarity">
    <text evidence="2">Belongs to the EamA transporter family.</text>
</comment>
<protein>
    <submittedName>
        <fullName evidence="9">DMT family transporter</fullName>
    </submittedName>
</protein>
<dbReference type="InterPro" id="IPR000620">
    <property type="entry name" value="EamA_dom"/>
</dbReference>
<evidence type="ECO:0000313" key="10">
    <source>
        <dbReference type="Proteomes" id="UP000675379"/>
    </source>
</evidence>
<feature type="transmembrane region" description="Helical" evidence="7">
    <location>
        <begin position="68"/>
        <end position="90"/>
    </location>
</feature>
<evidence type="ECO:0000313" key="9">
    <source>
        <dbReference type="EMBL" id="MBR0576485.1"/>
    </source>
</evidence>
<feature type="transmembrane region" description="Helical" evidence="7">
    <location>
        <begin position="222"/>
        <end position="243"/>
    </location>
</feature>
<dbReference type="InterPro" id="IPR037185">
    <property type="entry name" value="EmrE-like"/>
</dbReference>
<dbReference type="InterPro" id="IPR050638">
    <property type="entry name" value="AA-Vitamin_Transporters"/>
</dbReference>
<dbReference type="Proteomes" id="UP000675379">
    <property type="component" value="Unassembled WGS sequence"/>
</dbReference>
<keyword evidence="6 7" id="KW-0472">Membrane</keyword>
<feature type="domain" description="EamA" evidence="8">
    <location>
        <begin position="7"/>
        <end position="140"/>
    </location>
</feature>
<dbReference type="AlphaFoldDB" id="A0A941CPH2"/>
<evidence type="ECO:0000256" key="6">
    <source>
        <dbReference type="ARBA" id="ARBA00023136"/>
    </source>
</evidence>
<feature type="transmembrane region" description="Helical" evidence="7">
    <location>
        <begin position="127"/>
        <end position="143"/>
    </location>
</feature>
<dbReference type="GO" id="GO:0005886">
    <property type="term" value="C:plasma membrane"/>
    <property type="evidence" value="ECO:0007669"/>
    <property type="project" value="UniProtKB-SubCell"/>
</dbReference>
<feature type="transmembrane region" description="Helical" evidence="7">
    <location>
        <begin position="179"/>
        <end position="202"/>
    </location>
</feature>
<keyword evidence="10" id="KW-1185">Reference proteome</keyword>
<evidence type="ECO:0000256" key="4">
    <source>
        <dbReference type="ARBA" id="ARBA00022692"/>
    </source>
</evidence>
<organism evidence="9 10">
    <name type="scientific">Proteiniclasticum sediminis</name>
    <dbReference type="NCBI Taxonomy" id="2804028"/>
    <lineage>
        <taxon>Bacteria</taxon>
        <taxon>Bacillati</taxon>
        <taxon>Bacillota</taxon>
        <taxon>Clostridia</taxon>
        <taxon>Eubacteriales</taxon>
        <taxon>Clostridiaceae</taxon>
        <taxon>Proteiniclasticum</taxon>
    </lineage>
</organism>
<dbReference type="Pfam" id="PF00892">
    <property type="entry name" value="EamA"/>
    <property type="match status" value="2"/>
</dbReference>
<evidence type="ECO:0000256" key="5">
    <source>
        <dbReference type="ARBA" id="ARBA00022989"/>
    </source>
</evidence>
<accession>A0A941CPH2</accession>